<dbReference type="Proteomes" id="UP000327493">
    <property type="component" value="Unassembled WGS sequence"/>
</dbReference>
<organism evidence="3 4">
    <name type="scientific">Etheostoma spectabile</name>
    <name type="common">orangethroat darter</name>
    <dbReference type="NCBI Taxonomy" id="54343"/>
    <lineage>
        <taxon>Eukaryota</taxon>
        <taxon>Metazoa</taxon>
        <taxon>Chordata</taxon>
        <taxon>Craniata</taxon>
        <taxon>Vertebrata</taxon>
        <taxon>Euteleostomi</taxon>
        <taxon>Actinopterygii</taxon>
        <taxon>Neopterygii</taxon>
        <taxon>Teleostei</taxon>
        <taxon>Neoteleostei</taxon>
        <taxon>Acanthomorphata</taxon>
        <taxon>Eupercaria</taxon>
        <taxon>Perciformes</taxon>
        <taxon>Percoidei</taxon>
        <taxon>Percidae</taxon>
        <taxon>Etheostomatinae</taxon>
        <taxon>Etheostoma</taxon>
    </lineage>
</organism>
<gene>
    <name evidence="3" type="ORF">FQN60_000060</name>
</gene>
<evidence type="ECO:0000256" key="1">
    <source>
        <dbReference type="SAM" id="MobiDB-lite"/>
    </source>
</evidence>
<sequence length="94" mass="11145">MRQHRTDFPGHNQIPPPKNKNSHPSPVTVEFLNTRVYFHSSGDQLKTLASKVYFKDTDRHALLHKTSYHPKHMYRGLIKSQLIRFHRICTFPQH</sequence>
<evidence type="ECO:0000313" key="3">
    <source>
        <dbReference type="EMBL" id="KAA8578365.1"/>
    </source>
</evidence>
<evidence type="ECO:0000313" key="4">
    <source>
        <dbReference type="Proteomes" id="UP000327493"/>
    </source>
</evidence>
<reference evidence="3 4" key="1">
    <citation type="submission" date="2019-08" db="EMBL/GenBank/DDBJ databases">
        <title>A chromosome-level genome assembly, high-density linkage maps, and genome scans reveal the genomic architecture of hybrid incompatibilities underlying speciation via character displacement in darters (Percidae: Etheostominae).</title>
        <authorList>
            <person name="Moran R.L."/>
            <person name="Catchen J.M."/>
            <person name="Fuller R.C."/>
        </authorList>
    </citation>
    <scope>NUCLEOTIDE SEQUENCE [LARGE SCALE GENOMIC DNA]</scope>
    <source>
        <strain evidence="3">EspeVRDwgs_2016</strain>
        <tissue evidence="3">Muscle</tissue>
    </source>
</reference>
<feature type="domain" description="Helix-turn-helix" evidence="2">
    <location>
        <begin position="62"/>
        <end position="91"/>
    </location>
</feature>
<dbReference type="EMBL" id="VOFY01000786">
    <property type="protein sequence ID" value="KAA8578365.1"/>
    <property type="molecule type" value="Genomic_DNA"/>
</dbReference>
<comment type="caution">
    <text evidence="3">The sequence shown here is derived from an EMBL/GenBank/DDBJ whole genome shotgun (WGS) entry which is preliminary data.</text>
</comment>
<feature type="region of interest" description="Disordered" evidence="1">
    <location>
        <begin position="1"/>
        <end position="26"/>
    </location>
</feature>
<name>A0A5J5CAX3_9PERO</name>
<protein>
    <recommendedName>
        <fullName evidence="2">Helix-turn-helix domain-containing protein</fullName>
    </recommendedName>
</protein>
<dbReference type="AlphaFoldDB" id="A0A5J5CAX3"/>
<proteinExistence type="predicted"/>
<dbReference type="InterPro" id="IPR058912">
    <property type="entry name" value="HTH_animal"/>
</dbReference>
<feature type="non-terminal residue" evidence="3">
    <location>
        <position position="94"/>
    </location>
</feature>
<keyword evidence="4" id="KW-1185">Reference proteome</keyword>
<accession>A0A5J5CAX3</accession>
<dbReference type="Pfam" id="PF26215">
    <property type="entry name" value="HTH_animal"/>
    <property type="match status" value="1"/>
</dbReference>
<evidence type="ECO:0000259" key="2">
    <source>
        <dbReference type="Pfam" id="PF26215"/>
    </source>
</evidence>